<dbReference type="AlphaFoldDB" id="A0A0A9BWW2"/>
<name>A0A0A9BWW2_ARUDO</name>
<dbReference type="EMBL" id="GBRH01234143">
    <property type="protein sequence ID" value="JAD63752.1"/>
    <property type="molecule type" value="Transcribed_RNA"/>
</dbReference>
<reference evidence="1" key="2">
    <citation type="journal article" date="2015" name="Data Brief">
        <title>Shoot transcriptome of the giant reed, Arundo donax.</title>
        <authorList>
            <person name="Barrero R.A."/>
            <person name="Guerrero F.D."/>
            <person name="Moolhuijzen P."/>
            <person name="Goolsby J.A."/>
            <person name="Tidwell J."/>
            <person name="Bellgard S.E."/>
            <person name="Bellgard M.I."/>
        </authorList>
    </citation>
    <scope>NUCLEOTIDE SEQUENCE</scope>
    <source>
        <tissue evidence="1">Shoot tissue taken approximately 20 cm above the soil surface</tissue>
    </source>
</reference>
<reference evidence="1" key="1">
    <citation type="submission" date="2014-09" db="EMBL/GenBank/DDBJ databases">
        <authorList>
            <person name="Magalhaes I.L.F."/>
            <person name="Oliveira U."/>
            <person name="Santos F.R."/>
            <person name="Vidigal T.H.D.A."/>
            <person name="Brescovit A.D."/>
            <person name="Santos A.J."/>
        </authorList>
    </citation>
    <scope>NUCLEOTIDE SEQUENCE</scope>
    <source>
        <tissue evidence="1">Shoot tissue taken approximately 20 cm above the soil surface</tissue>
    </source>
</reference>
<organism evidence="1">
    <name type="scientific">Arundo donax</name>
    <name type="common">Giant reed</name>
    <name type="synonym">Donax arundinaceus</name>
    <dbReference type="NCBI Taxonomy" id="35708"/>
    <lineage>
        <taxon>Eukaryota</taxon>
        <taxon>Viridiplantae</taxon>
        <taxon>Streptophyta</taxon>
        <taxon>Embryophyta</taxon>
        <taxon>Tracheophyta</taxon>
        <taxon>Spermatophyta</taxon>
        <taxon>Magnoliopsida</taxon>
        <taxon>Liliopsida</taxon>
        <taxon>Poales</taxon>
        <taxon>Poaceae</taxon>
        <taxon>PACMAD clade</taxon>
        <taxon>Arundinoideae</taxon>
        <taxon>Arundineae</taxon>
        <taxon>Arundo</taxon>
    </lineage>
</organism>
<evidence type="ECO:0000313" key="1">
    <source>
        <dbReference type="EMBL" id="JAD63752.1"/>
    </source>
</evidence>
<protein>
    <submittedName>
        <fullName evidence="1">Uncharacterized protein</fullName>
    </submittedName>
</protein>
<accession>A0A0A9BWW2</accession>
<proteinExistence type="predicted"/>
<sequence length="49" mass="5886">MLNPLTKIYDFSLYLGKILLIARFYCLSWLKDSRGCSYHLHLTNIQFFK</sequence>